<reference evidence="2" key="1">
    <citation type="submission" date="2021-08" db="EMBL/GenBank/DDBJ databases">
        <title>WGS assembly of Ceratopteris richardii.</title>
        <authorList>
            <person name="Marchant D.B."/>
            <person name="Chen G."/>
            <person name="Jenkins J."/>
            <person name="Shu S."/>
            <person name="Leebens-Mack J."/>
            <person name="Grimwood J."/>
            <person name="Schmutz J."/>
            <person name="Soltis P."/>
            <person name="Soltis D."/>
            <person name="Chen Z.-H."/>
        </authorList>
    </citation>
    <scope>NUCLEOTIDE SEQUENCE</scope>
    <source>
        <strain evidence="2">Whitten #5841</strain>
        <tissue evidence="2">Leaf</tissue>
    </source>
</reference>
<gene>
    <name evidence="2" type="ORF">KP509_15G055600</name>
</gene>
<accession>A0A8T2T4T0</accession>
<dbReference type="PANTHER" id="PTHR36373:SF1">
    <property type="entry name" value="EXPRESSED PROTEIN"/>
    <property type="match status" value="1"/>
</dbReference>
<name>A0A8T2T4T0_CERRI</name>
<evidence type="ECO:0000313" key="3">
    <source>
        <dbReference type="Proteomes" id="UP000825935"/>
    </source>
</evidence>
<evidence type="ECO:0000256" key="1">
    <source>
        <dbReference type="SAM" id="MobiDB-lite"/>
    </source>
</evidence>
<organism evidence="2 3">
    <name type="scientific">Ceratopteris richardii</name>
    <name type="common">Triangle waterfern</name>
    <dbReference type="NCBI Taxonomy" id="49495"/>
    <lineage>
        <taxon>Eukaryota</taxon>
        <taxon>Viridiplantae</taxon>
        <taxon>Streptophyta</taxon>
        <taxon>Embryophyta</taxon>
        <taxon>Tracheophyta</taxon>
        <taxon>Polypodiopsida</taxon>
        <taxon>Polypodiidae</taxon>
        <taxon>Polypodiales</taxon>
        <taxon>Pteridineae</taxon>
        <taxon>Pteridaceae</taxon>
        <taxon>Parkerioideae</taxon>
        <taxon>Ceratopteris</taxon>
    </lineage>
</organism>
<feature type="region of interest" description="Disordered" evidence="1">
    <location>
        <begin position="517"/>
        <end position="548"/>
    </location>
</feature>
<dbReference type="OrthoDB" id="1924112at2759"/>
<dbReference type="PANTHER" id="PTHR36373">
    <property type="entry name" value="EXPRESSED PROTEIN"/>
    <property type="match status" value="1"/>
</dbReference>
<feature type="region of interest" description="Disordered" evidence="1">
    <location>
        <begin position="698"/>
        <end position="723"/>
    </location>
</feature>
<sequence>MECLQIDWKNIDTRYERDEFYENIQAPKWIDFTAPLQPVDDHEWFCVKAGCTHSHEYLLWQPSDSSLLLDYQDSKKGAALTEMTMSNGAMSKRGRAAAVSSSYSTVSTIKDGFTKTKIPHATKMSSVANGNKHDLKRSMHATENQNPNYATEGHHVRAKAAMAVPSFGAQTKKPKLTQSMHFSGKFDGSLSTCQTGRVQNKFDLDVKKRRASLGKKEPVLRKSTATREHGTDRSILPCHPSETKSRRAETTRMPFSVFSTSRSVMTSSLSFPSKRSMAPARSVQNMRRENEKSALRRPPVVVVRKDHKVAATNNNRDSAETTVTKFEIATANGSSCFVQKNGDGGSLQNGISDEGIGLPSIISNGDPGVCKEGGEGGKTNTITTDDEQMLAQITLEERLESLSLNTPGRELERALSVNEVSIRNATEASAQHEMTSASCTEKPQHDVCDVNPVFREDSSCYLNSTSVADVSYEVAICHSHTDDALASQDEFTANDEDSKINGSSVDISEGQQIASDAISEGQQDASDAIKENGKKGRIPQPLKDWRQNRGLKRKSSELNFKVNCSSKDHKHENRKVACSAVFGSSLLSHHVETGSSSRSPGKLPTLVSCQDSCKEQHKKIKTTKIQPFKPFRLRTEERGALKGLGNAIKEGESSQQERGGLKGESNQQVRQALKMPTFTHQFRPHRSTKKLTIPREPNFHSSRIRKTCTTSHHHAPMPTSLAN</sequence>
<evidence type="ECO:0000313" key="2">
    <source>
        <dbReference type="EMBL" id="KAH7405084.1"/>
    </source>
</evidence>
<dbReference type="OMA" id="CTHSHEY"/>
<dbReference type="AlphaFoldDB" id="A0A8T2T4T0"/>
<feature type="region of interest" description="Disordered" evidence="1">
    <location>
        <begin position="645"/>
        <end position="667"/>
    </location>
</feature>
<dbReference type="Proteomes" id="UP000825935">
    <property type="component" value="Chromosome 15"/>
</dbReference>
<feature type="region of interest" description="Disordered" evidence="1">
    <location>
        <begin position="269"/>
        <end position="295"/>
    </location>
</feature>
<feature type="region of interest" description="Disordered" evidence="1">
    <location>
        <begin position="215"/>
        <end position="249"/>
    </location>
</feature>
<feature type="compositionally biased region" description="Basic residues" evidence="1">
    <location>
        <begin position="702"/>
        <end position="715"/>
    </location>
</feature>
<feature type="compositionally biased region" description="Basic and acidic residues" evidence="1">
    <location>
        <begin position="215"/>
        <end position="232"/>
    </location>
</feature>
<protein>
    <submittedName>
        <fullName evidence="2">Uncharacterized protein</fullName>
    </submittedName>
</protein>
<comment type="caution">
    <text evidence="2">The sequence shown here is derived from an EMBL/GenBank/DDBJ whole genome shotgun (WGS) entry which is preliminary data.</text>
</comment>
<dbReference type="EMBL" id="CM035420">
    <property type="protein sequence ID" value="KAH7405084.1"/>
    <property type="molecule type" value="Genomic_DNA"/>
</dbReference>
<proteinExistence type="predicted"/>
<keyword evidence="3" id="KW-1185">Reference proteome</keyword>